<evidence type="ECO:0000313" key="2">
    <source>
        <dbReference type="EMBL" id="KAK4568533.1"/>
    </source>
</evidence>
<reference evidence="2 3" key="1">
    <citation type="journal article" date="2023" name="G3 (Bethesda)">
        <title>A haplotype-resolved chromosome-scale genome for Quercus rubra L. provides insights into the genetics of adaptive traits for red oak species.</title>
        <authorList>
            <person name="Kapoor B."/>
            <person name="Jenkins J."/>
            <person name="Schmutz J."/>
            <person name="Zhebentyayeva T."/>
            <person name="Kuelheim C."/>
            <person name="Coggeshall M."/>
            <person name="Heim C."/>
            <person name="Lasky J.R."/>
            <person name="Leites L."/>
            <person name="Islam-Faridi N."/>
            <person name="Romero-Severson J."/>
            <person name="DeLeo V.L."/>
            <person name="Lucas S.M."/>
            <person name="Lazic D."/>
            <person name="Gailing O."/>
            <person name="Carlson J."/>
            <person name="Staton M."/>
        </authorList>
    </citation>
    <scope>NUCLEOTIDE SEQUENCE [LARGE SCALE GENOMIC DNA]</scope>
    <source>
        <strain evidence="2">Pseudo-F2</strain>
    </source>
</reference>
<feature type="transmembrane region" description="Helical" evidence="1">
    <location>
        <begin position="131"/>
        <end position="151"/>
    </location>
</feature>
<accession>A0AAN7EDC0</accession>
<dbReference type="EMBL" id="JAXUIC010000010">
    <property type="protein sequence ID" value="KAK4568533.1"/>
    <property type="molecule type" value="Genomic_DNA"/>
</dbReference>
<dbReference type="AlphaFoldDB" id="A0AAN7EDC0"/>
<dbReference type="Proteomes" id="UP001324115">
    <property type="component" value="Unassembled WGS sequence"/>
</dbReference>
<keyword evidence="1" id="KW-0812">Transmembrane</keyword>
<evidence type="ECO:0000313" key="3">
    <source>
        <dbReference type="Proteomes" id="UP001324115"/>
    </source>
</evidence>
<comment type="caution">
    <text evidence="2">The sequence shown here is derived from an EMBL/GenBank/DDBJ whole genome shotgun (WGS) entry which is preliminary data.</text>
</comment>
<evidence type="ECO:0000256" key="1">
    <source>
        <dbReference type="SAM" id="Phobius"/>
    </source>
</evidence>
<keyword evidence="1" id="KW-0472">Membrane</keyword>
<gene>
    <name evidence="2" type="ORF">RGQ29_004083</name>
</gene>
<sequence>MIVQILFNSNAMVNLANKLKCSILEVLYYLLTSLNATLYLAIRLKHSILKAIYNRLNSDEALSFIEAFHSLLGELALFPIALTGLHFQVLGVSPLHTHFAIILLFFMAAIVRHIAYLGIKLQPQDAGYLPILRFICLVSGIITIELLFAIIDVPLGSRLDIN</sequence>
<proteinExistence type="predicted"/>
<organism evidence="2 3">
    <name type="scientific">Quercus rubra</name>
    <name type="common">Northern red oak</name>
    <name type="synonym">Quercus borealis</name>
    <dbReference type="NCBI Taxonomy" id="3512"/>
    <lineage>
        <taxon>Eukaryota</taxon>
        <taxon>Viridiplantae</taxon>
        <taxon>Streptophyta</taxon>
        <taxon>Embryophyta</taxon>
        <taxon>Tracheophyta</taxon>
        <taxon>Spermatophyta</taxon>
        <taxon>Magnoliopsida</taxon>
        <taxon>eudicotyledons</taxon>
        <taxon>Gunneridae</taxon>
        <taxon>Pentapetalae</taxon>
        <taxon>rosids</taxon>
        <taxon>fabids</taxon>
        <taxon>Fagales</taxon>
        <taxon>Fagaceae</taxon>
        <taxon>Quercus</taxon>
    </lineage>
</organism>
<keyword evidence="3" id="KW-1185">Reference proteome</keyword>
<feature type="transmembrane region" description="Helical" evidence="1">
    <location>
        <begin position="99"/>
        <end position="119"/>
    </location>
</feature>
<feature type="transmembrane region" description="Helical" evidence="1">
    <location>
        <begin position="26"/>
        <end position="42"/>
    </location>
</feature>
<name>A0AAN7EDC0_QUERU</name>
<keyword evidence="1" id="KW-1133">Transmembrane helix</keyword>
<protein>
    <submittedName>
        <fullName evidence="2">Uncharacterized protein</fullName>
    </submittedName>
</protein>